<reference evidence="4" key="2">
    <citation type="journal article" date="2023" name="IMA Fungus">
        <title>Comparative genomic study of the Penicillium genus elucidates a diverse pangenome and 15 lateral gene transfer events.</title>
        <authorList>
            <person name="Petersen C."/>
            <person name="Sorensen T."/>
            <person name="Nielsen M.R."/>
            <person name="Sondergaard T.E."/>
            <person name="Sorensen J.L."/>
            <person name="Fitzpatrick D.A."/>
            <person name="Frisvad J.C."/>
            <person name="Nielsen K.L."/>
        </authorList>
    </citation>
    <scope>NUCLEOTIDE SEQUENCE</scope>
    <source>
        <strain evidence="4">IBT 23319</strain>
    </source>
</reference>
<evidence type="ECO:0000313" key="4">
    <source>
        <dbReference type="EMBL" id="KAJ5233225.1"/>
    </source>
</evidence>
<accession>A0A9W9P0U0</accession>
<dbReference type="GeneID" id="81383078"/>
<evidence type="ECO:0000256" key="3">
    <source>
        <dbReference type="ARBA" id="ARBA00023033"/>
    </source>
</evidence>
<evidence type="ECO:0000313" key="5">
    <source>
        <dbReference type="Proteomes" id="UP001147733"/>
    </source>
</evidence>
<evidence type="ECO:0000256" key="1">
    <source>
        <dbReference type="ARBA" id="ARBA00007992"/>
    </source>
</evidence>
<name>A0A9W9P0U0_PENCI</name>
<dbReference type="SUPFAM" id="SSF51905">
    <property type="entry name" value="FAD/NAD(P)-binding domain"/>
    <property type="match status" value="1"/>
</dbReference>
<comment type="similarity">
    <text evidence="1">Belongs to the paxM FAD-dependent monooxygenase family.</text>
</comment>
<dbReference type="OrthoDB" id="9993796at2759"/>
<proteinExistence type="inferred from homology"/>
<keyword evidence="3" id="KW-0503">Monooxygenase</keyword>
<protein>
    <submittedName>
        <fullName evidence="4">FAD binding domain protein</fullName>
    </submittedName>
</protein>
<keyword evidence="2" id="KW-0560">Oxidoreductase</keyword>
<evidence type="ECO:0000256" key="2">
    <source>
        <dbReference type="ARBA" id="ARBA00023002"/>
    </source>
</evidence>
<keyword evidence="5" id="KW-1185">Reference proteome</keyword>
<dbReference type="PRINTS" id="PR00420">
    <property type="entry name" value="RNGMNOXGNASE"/>
</dbReference>
<comment type="caution">
    <text evidence="4">The sequence shown here is derived from an EMBL/GenBank/DDBJ whole genome shotgun (WGS) entry which is preliminary data.</text>
</comment>
<dbReference type="GO" id="GO:0004497">
    <property type="term" value="F:monooxygenase activity"/>
    <property type="evidence" value="ECO:0007669"/>
    <property type="project" value="UniProtKB-KW"/>
</dbReference>
<dbReference type="EMBL" id="JAPQKT010000004">
    <property type="protein sequence ID" value="KAJ5233225.1"/>
    <property type="molecule type" value="Genomic_DNA"/>
</dbReference>
<dbReference type="InterPro" id="IPR050493">
    <property type="entry name" value="FAD-dep_Monooxygenase_BioMet"/>
</dbReference>
<dbReference type="PANTHER" id="PTHR13789:SF314">
    <property type="entry name" value="FAD-BINDING DOMAIN-CONTAINING PROTEIN"/>
    <property type="match status" value="1"/>
</dbReference>
<dbReference type="AlphaFoldDB" id="A0A9W9P0U0"/>
<dbReference type="Gene3D" id="3.30.9.30">
    <property type="match status" value="1"/>
</dbReference>
<dbReference type="PANTHER" id="PTHR13789">
    <property type="entry name" value="MONOOXYGENASE"/>
    <property type="match status" value="1"/>
</dbReference>
<gene>
    <name evidence="4" type="ORF">N7469_004991</name>
</gene>
<dbReference type="Proteomes" id="UP001147733">
    <property type="component" value="Unassembled WGS sequence"/>
</dbReference>
<organism evidence="4 5">
    <name type="scientific">Penicillium citrinum</name>
    <dbReference type="NCBI Taxonomy" id="5077"/>
    <lineage>
        <taxon>Eukaryota</taxon>
        <taxon>Fungi</taxon>
        <taxon>Dikarya</taxon>
        <taxon>Ascomycota</taxon>
        <taxon>Pezizomycotina</taxon>
        <taxon>Eurotiomycetes</taxon>
        <taxon>Eurotiomycetidae</taxon>
        <taxon>Eurotiales</taxon>
        <taxon>Aspergillaceae</taxon>
        <taxon>Penicillium</taxon>
    </lineage>
</organism>
<sequence>KRTFDVLIIGAGIAGLPSAIALGGHRVMLSEDSRNRRCDPPTTKLYRIIVADGHKSGTLGGSLLKESREFILTLCKIHRYDAGGDLKFKQVFAGIRQNWQAEWYLNHRVDLHKSLKLKAIETAELHLECKIASIDIESFHPSVVLEDGRALMAFTQDLKDIENYLKKNEWTKRYVDGDGIFLEWSANDRRLVAYLCSDNTIMNLCAFMPSEEARVDLDTQGDSECGKFLSSSMPFFILQLTRACVGWQAVGDKESILQGFSEFTSGCGICTTWIPLPLGSNAALLGDAAHPFQSCNIFLHRLVKYLDSIPNFWHADLFFFSSL</sequence>
<dbReference type="RefSeq" id="XP_056500725.1">
    <property type="nucleotide sequence ID" value="XM_056643911.1"/>
</dbReference>
<feature type="non-terminal residue" evidence="4">
    <location>
        <position position="323"/>
    </location>
</feature>
<reference evidence="4" key="1">
    <citation type="submission" date="2022-11" db="EMBL/GenBank/DDBJ databases">
        <authorList>
            <person name="Petersen C."/>
        </authorList>
    </citation>
    <scope>NUCLEOTIDE SEQUENCE</scope>
    <source>
        <strain evidence="4">IBT 23319</strain>
    </source>
</reference>
<dbReference type="InterPro" id="IPR036188">
    <property type="entry name" value="FAD/NAD-bd_sf"/>
</dbReference>